<gene>
    <name evidence="1" type="ORF">Pr1d_30930</name>
</gene>
<dbReference type="AlphaFoldDB" id="A0A5B9Q9Y1"/>
<dbReference type="KEGG" id="bgok:Pr1d_30930"/>
<dbReference type="RefSeq" id="WP_148074252.1">
    <property type="nucleotide sequence ID" value="NZ_CP042913.1"/>
</dbReference>
<protein>
    <recommendedName>
        <fullName evidence="3">BON domain protein</fullName>
    </recommendedName>
</protein>
<organism evidence="1 2">
    <name type="scientific">Bythopirellula goksoeyrii</name>
    <dbReference type="NCBI Taxonomy" id="1400387"/>
    <lineage>
        <taxon>Bacteria</taxon>
        <taxon>Pseudomonadati</taxon>
        <taxon>Planctomycetota</taxon>
        <taxon>Planctomycetia</taxon>
        <taxon>Pirellulales</taxon>
        <taxon>Lacipirellulaceae</taxon>
        <taxon>Bythopirellula</taxon>
    </lineage>
</organism>
<sequence>MNQSECATDLRDHADVTLSVTGEVQKTIKERICHCPYAFHFNKVYCYYFQGTLTLRGSVATFHLKQILQTMLLDIKYVQRLVNEVDVTNAIGLSTERQK</sequence>
<accession>A0A5B9Q9Y1</accession>
<proteinExistence type="predicted"/>
<reference evidence="1 2" key="1">
    <citation type="submission" date="2019-08" db="EMBL/GenBank/DDBJ databases">
        <title>Deep-cultivation of Planctomycetes and their phenomic and genomic characterization uncovers novel biology.</title>
        <authorList>
            <person name="Wiegand S."/>
            <person name="Jogler M."/>
            <person name="Boedeker C."/>
            <person name="Pinto D."/>
            <person name="Vollmers J."/>
            <person name="Rivas-Marin E."/>
            <person name="Kohn T."/>
            <person name="Peeters S.H."/>
            <person name="Heuer A."/>
            <person name="Rast P."/>
            <person name="Oberbeckmann S."/>
            <person name="Bunk B."/>
            <person name="Jeske O."/>
            <person name="Meyerdierks A."/>
            <person name="Storesund J.E."/>
            <person name="Kallscheuer N."/>
            <person name="Luecker S."/>
            <person name="Lage O.M."/>
            <person name="Pohl T."/>
            <person name="Merkel B.J."/>
            <person name="Hornburger P."/>
            <person name="Mueller R.-W."/>
            <person name="Bruemmer F."/>
            <person name="Labrenz M."/>
            <person name="Spormann A.M."/>
            <person name="Op den Camp H."/>
            <person name="Overmann J."/>
            <person name="Amann R."/>
            <person name="Jetten M.S.M."/>
            <person name="Mascher T."/>
            <person name="Medema M.H."/>
            <person name="Devos D.P."/>
            <person name="Kaster A.-K."/>
            <person name="Ovreas L."/>
            <person name="Rohde M."/>
            <person name="Galperin M.Y."/>
            <person name="Jogler C."/>
        </authorList>
    </citation>
    <scope>NUCLEOTIDE SEQUENCE [LARGE SCALE GENOMIC DNA]</scope>
    <source>
        <strain evidence="1 2">Pr1d</strain>
    </source>
</reference>
<dbReference type="EMBL" id="CP042913">
    <property type="protein sequence ID" value="QEG35787.1"/>
    <property type="molecule type" value="Genomic_DNA"/>
</dbReference>
<name>A0A5B9Q9Y1_9BACT</name>
<keyword evidence="2" id="KW-1185">Reference proteome</keyword>
<evidence type="ECO:0008006" key="3">
    <source>
        <dbReference type="Google" id="ProtNLM"/>
    </source>
</evidence>
<evidence type="ECO:0000313" key="2">
    <source>
        <dbReference type="Proteomes" id="UP000323917"/>
    </source>
</evidence>
<dbReference type="Proteomes" id="UP000323917">
    <property type="component" value="Chromosome"/>
</dbReference>
<evidence type="ECO:0000313" key="1">
    <source>
        <dbReference type="EMBL" id="QEG35787.1"/>
    </source>
</evidence>